<accession>A0A1R4JLM8</accession>
<reference evidence="1 2" key="1">
    <citation type="submission" date="2017-02" db="EMBL/GenBank/DDBJ databases">
        <authorList>
            <person name="Peterson S.W."/>
        </authorList>
    </citation>
    <scope>NUCLEOTIDE SEQUENCE [LARGE SCALE GENOMIC DNA]</scope>
    <source>
        <strain evidence="1 2">2B3F</strain>
    </source>
</reference>
<protein>
    <submittedName>
        <fullName evidence="1">Uncharacterized protein</fullName>
    </submittedName>
</protein>
<dbReference type="EMBL" id="FUKP01000063">
    <property type="protein sequence ID" value="SJN32950.1"/>
    <property type="molecule type" value="Genomic_DNA"/>
</dbReference>
<gene>
    <name evidence="1" type="ORF">FM125_09330</name>
</gene>
<dbReference type="RefSeq" id="WP_087134401.1">
    <property type="nucleotide sequence ID" value="NZ_FUKP01000063.1"/>
</dbReference>
<name>A0A1R4JLM8_9MICC</name>
<organism evidence="1 2">
    <name type="scientific">Micrococcus lylae</name>
    <dbReference type="NCBI Taxonomy" id="1273"/>
    <lineage>
        <taxon>Bacteria</taxon>
        <taxon>Bacillati</taxon>
        <taxon>Actinomycetota</taxon>
        <taxon>Actinomycetes</taxon>
        <taxon>Micrococcales</taxon>
        <taxon>Micrococcaceae</taxon>
        <taxon>Micrococcus</taxon>
    </lineage>
</organism>
<dbReference type="Proteomes" id="UP000196230">
    <property type="component" value="Unassembled WGS sequence"/>
</dbReference>
<evidence type="ECO:0000313" key="1">
    <source>
        <dbReference type="EMBL" id="SJN32950.1"/>
    </source>
</evidence>
<proteinExistence type="predicted"/>
<dbReference type="AlphaFoldDB" id="A0A1R4JLM8"/>
<evidence type="ECO:0000313" key="2">
    <source>
        <dbReference type="Proteomes" id="UP000196230"/>
    </source>
</evidence>
<sequence>MTTPFQKQKLRSLIADLAEQDQWPEDLAEQASALTADDPVYPEMAKVADGLVAAIGAGIHLGPEEVWPGVKERFLQVVPKGEDGQPGQLELLTYQCLHALSEGAGSAYFRSRLDAFPGPYAARGFSSAIDYLVYSVAVELDESPESVYAGVRAGQYSEAAQG</sequence>